<gene>
    <name evidence="2" type="ORF">O181_048009</name>
</gene>
<evidence type="ECO:0000313" key="3">
    <source>
        <dbReference type="Proteomes" id="UP000765509"/>
    </source>
</evidence>
<proteinExistence type="predicted"/>
<organism evidence="2 3">
    <name type="scientific">Austropuccinia psidii MF-1</name>
    <dbReference type="NCBI Taxonomy" id="1389203"/>
    <lineage>
        <taxon>Eukaryota</taxon>
        <taxon>Fungi</taxon>
        <taxon>Dikarya</taxon>
        <taxon>Basidiomycota</taxon>
        <taxon>Pucciniomycotina</taxon>
        <taxon>Pucciniomycetes</taxon>
        <taxon>Pucciniales</taxon>
        <taxon>Sphaerophragmiaceae</taxon>
        <taxon>Austropuccinia</taxon>
    </lineage>
</organism>
<name>A0A9Q3DRZ5_9BASI</name>
<feature type="compositionally biased region" description="Basic and acidic residues" evidence="1">
    <location>
        <begin position="32"/>
        <end position="42"/>
    </location>
</feature>
<dbReference type="Proteomes" id="UP000765509">
    <property type="component" value="Unassembled WGS sequence"/>
</dbReference>
<protein>
    <submittedName>
        <fullName evidence="2">Uncharacterized protein</fullName>
    </submittedName>
</protein>
<dbReference type="EMBL" id="AVOT02020242">
    <property type="protein sequence ID" value="MBW0508294.1"/>
    <property type="molecule type" value="Genomic_DNA"/>
</dbReference>
<sequence length="109" mass="12892">MEFLVFENFNQIIVEERSRISSSTKESILPAPDREYRGKGAEDEMEVEDREAIALIKEELRKMRRNLERAIEDPEKWLALELSGMNKEYEGERTQKKFKMDLKPLEANV</sequence>
<evidence type="ECO:0000313" key="2">
    <source>
        <dbReference type="EMBL" id="MBW0508294.1"/>
    </source>
</evidence>
<dbReference type="AlphaFoldDB" id="A0A9Q3DRZ5"/>
<accession>A0A9Q3DRZ5</accession>
<keyword evidence="3" id="KW-1185">Reference proteome</keyword>
<evidence type="ECO:0000256" key="1">
    <source>
        <dbReference type="SAM" id="MobiDB-lite"/>
    </source>
</evidence>
<feature type="region of interest" description="Disordered" evidence="1">
    <location>
        <begin position="23"/>
        <end position="43"/>
    </location>
</feature>
<reference evidence="2" key="1">
    <citation type="submission" date="2021-03" db="EMBL/GenBank/DDBJ databases">
        <title>Draft genome sequence of rust myrtle Austropuccinia psidii MF-1, a brazilian biotype.</title>
        <authorList>
            <person name="Quecine M.C."/>
            <person name="Pachon D.M.R."/>
            <person name="Bonatelli M.L."/>
            <person name="Correr F.H."/>
            <person name="Franceschini L.M."/>
            <person name="Leite T.F."/>
            <person name="Margarido G.R.A."/>
            <person name="Almeida C.A."/>
            <person name="Ferrarezi J.A."/>
            <person name="Labate C.A."/>
        </authorList>
    </citation>
    <scope>NUCLEOTIDE SEQUENCE</scope>
    <source>
        <strain evidence="2">MF-1</strain>
    </source>
</reference>
<comment type="caution">
    <text evidence="2">The sequence shown here is derived from an EMBL/GenBank/DDBJ whole genome shotgun (WGS) entry which is preliminary data.</text>
</comment>